<evidence type="ECO:0000313" key="2">
    <source>
        <dbReference type="Proteomes" id="UP000660729"/>
    </source>
</evidence>
<dbReference type="AlphaFoldDB" id="A0A8H6RMG9"/>
<comment type="caution">
    <text evidence="1">The sequence shown here is derived from an EMBL/GenBank/DDBJ whole genome shotgun (WGS) entry which is preliminary data.</text>
</comment>
<name>A0A8H6RMG9_9PEZI</name>
<dbReference type="PANTHER" id="PTHR41677">
    <property type="entry name" value="YALI0B19030P"/>
    <property type="match status" value="1"/>
</dbReference>
<evidence type="ECO:0000313" key="1">
    <source>
        <dbReference type="EMBL" id="KAF7195061.1"/>
    </source>
</evidence>
<gene>
    <name evidence="1" type="ORF">HII31_03529</name>
</gene>
<protein>
    <recommendedName>
        <fullName evidence="3">Fe2OG dioxygenase domain-containing protein</fullName>
    </recommendedName>
</protein>
<organism evidence="1 2">
    <name type="scientific">Pseudocercospora fuligena</name>
    <dbReference type="NCBI Taxonomy" id="685502"/>
    <lineage>
        <taxon>Eukaryota</taxon>
        <taxon>Fungi</taxon>
        <taxon>Dikarya</taxon>
        <taxon>Ascomycota</taxon>
        <taxon>Pezizomycotina</taxon>
        <taxon>Dothideomycetes</taxon>
        <taxon>Dothideomycetidae</taxon>
        <taxon>Mycosphaerellales</taxon>
        <taxon>Mycosphaerellaceae</taxon>
        <taxon>Pseudocercospora</taxon>
    </lineage>
</organism>
<sequence length="369" mass="41776">MGLSEACFALHFIIRNAMPHSDSIKDPPLIFDPVLHLAFTPPKARYSFTELGLAKPHNAPDTCYTEPFQLFSEECIRLMRRELFQKEFLDKWMRTWDRAPCYIGGFSADDCEDADFIKQAWYHPATQAAINQAFGTALKPVRRHCDVGYVNVQLGPDGRDGVYKYTEFPSPPKTESEEKSLWDEVPIDAWHKDQVPVVCVMMLSDTSSMDGGETAVRLGNGKVVKARGAGLGGAVLMQSGTLEHAAMRASNCAERLSMVTSFSFADPDLDDSRLTLKTADYVNEDMAALRLAHLDYKLNRLRDRVELALHRANKARKERAEPDRGEIDAWVKEQILFLKQMSWELFEREPNYVGKEVPDDVFRAYLSGD</sequence>
<reference evidence="1" key="1">
    <citation type="submission" date="2020-04" db="EMBL/GenBank/DDBJ databases">
        <title>Draft genome resource of the tomato pathogen Pseudocercospora fuligena.</title>
        <authorList>
            <person name="Zaccaron A."/>
        </authorList>
    </citation>
    <scope>NUCLEOTIDE SEQUENCE</scope>
    <source>
        <strain evidence="1">PF001</strain>
    </source>
</reference>
<accession>A0A8H6RMG9</accession>
<proteinExistence type="predicted"/>
<keyword evidence="2" id="KW-1185">Reference proteome</keyword>
<evidence type="ECO:0008006" key="3">
    <source>
        <dbReference type="Google" id="ProtNLM"/>
    </source>
</evidence>
<dbReference type="Proteomes" id="UP000660729">
    <property type="component" value="Unassembled WGS sequence"/>
</dbReference>
<dbReference type="PANTHER" id="PTHR41677:SF1">
    <property type="entry name" value="FE2OG DIOXYGENASE DOMAIN-CONTAINING PROTEIN"/>
    <property type="match status" value="1"/>
</dbReference>
<dbReference type="EMBL" id="JABCIY010000043">
    <property type="protein sequence ID" value="KAF7195061.1"/>
    <property type="molecule type" value="Genomic_DNA"/>
</dbReference>
<dbReference type="OrthoDB" id="10256055at2759"/>